<dbReference type="Proteomes" id="UP001497472">
    <property type="component" value="Unassembled WGS sequence"/>
</dbReference>
<evidence type="ECO:0000313" key="1">
    <source>
        <dbReference type="EMBL" id="CAK1543686.1"/>
    </source>
</evidence>
<sequence>MCTGCTRCSCTKDGTWSCKDVIECPEDDDEPSGNTIDEAVEVLFSEVKEREKKKIEEKKRRHLAPPPPNSEFDSLIVPDDFPYEENFEKFMERNERVKRSVEKSIVNETIKYHNIVDEINEDTLMNSNKSGTIEAQKVDALKPFRRQNVNEIEKSELSSLHIDYNQRQDFDRHIVDNKIDSTSHSGDDSLPLSEKKINKIVGNYSQTSKDRTLSKIVVNELKKGKEIIGAKNITPMSNITFTVENDTLTAMTFIAGNLLNKLWNMEKDSSESFENDSVKHQKINDLLELFKEPLSLRQETFLKNALQKLSSSMNENKNINNISICETLRPLDSREKKSDISTTGKKCNVTMSKKSNASMTNNVSSEVSKKLNEVLNLIKKFEDAKKSLNELKGSLDFSAFNKSVEERNISENNFNLFAKILEKITRLLLPRKRSNKMIEKLKSLQQFSNIHKIDKKLKGTNANGIDSLPILIKDKIILDYVNHIRGNPNCLLRKIAQESDVSTIDIKGNILDSLSELIKIGSFADLSKEFNKGKEIPTTTTPTTTSTTIQPSTLGTFKHLRMSKERDSSKLASAKERLKSHIQSIINDLAELQNERGSNGPKINLTDILPCISHFIEKDENQETIVKEQPLYKEKHFSINDRQKLVDALQFEFDSNILTRRSNAGEDSTSARVWQRIISNINDMTNLRTRRFDSKKPKSIEELKIIIESIEELSNSYKNYALLSVIRPHKKLMLLKTLRADVLRHKNALDYIKKSKVYFENTPPENLKEILEFIGNTATNIKLSNNVLNSLNVSKEGKENEHQGILSEKRHNNHGRGAMNYEKLNKAILPFKANHNFKLTRQQIMNQLMLNRLRLYLKIKEDEGVDKDDVNYNIGKRAFNSLHSGNGSLARELYKILIDNKSLSNGRQSSKLVQRKGVQKQNTQGAILYALKEPLISVDPNNILQSLRQDLVFTK</sequence>
<dbReference type="EMBL" id="CAVLEF010000004">
    <property type="protein sequence ID" value="CAK1543686.1"/>
    <property type="molecule type" value="Genomic_DNA"/>
</dbReference>
<reference evidence="1 2" key="1">
    <citation type="submission" date="2023-11" db="EMBL/GenBank/DDBJ databases">
        <authorList>
            <person name="Okamura Y."/>
        </authorList>
    </citation>
    <scope>NUCLEOTIDE SEQUENCE [LARGE SCALE GENOMIC DNA]</scope>
</reference>
<dbReference type="AlphaFoldDB" id="A0AAV1J5G7"/>
<protein>
    <submittedName>
        <fullName evidence="1">Uncharacterized protein</fullName>
    </submittedName>
</protein>
<keyword evidence="2" id="KW-1185">Reference proteome</keyword>
<name>A0AAV1J5G7_9NEOP</name>
<organism evidence="1 2">
    <name type="scientific">Leptosia nina</name>
    <dbReference type="NCBI Taxonomy" id="320188"/>
    <lineage>
        <taxon>Eukaryota</taxon>
        <taxon>Metazoa</taxon>
        <taxon>Ecdysozoa</taxon>
        <taxon>Arthropoda</taxon>
        <taxon>Hexapoda</taxon>
        <taxon>Insecta</taxon>
        <taxon>Pterygota</taxon>
        <taxon>Neoptera</taxon>
        <taxon>Endopterygota</taxon>
        <taxon>Lepidoptera</taxon>
        <taxon>Glossata</taxon>
        <taxon>Ditrysia</taxon>
        <taxon>Papilionoidea</taxon>
        <taxon>Pieridae</taxon>
        <taxon>Pierinae</taxon>
        <taxon>Leptosia</taxon>
    </lineage>
</organism>
<gene>
    <name evidence="1" type="ORF">LNINA_LOCUS3488</name>
</gene>
<evidence type="ECO:0000313" key="2">
    <source>
        <dbReference type="Proteomes" id="UP001497472"/>
    </source>
</evidence>
<comment type="caution">
    <text evidence="1">The sequence shown here is derived from an EMBL/GenBank/DDBJ whole genome shotgun (WGS) entry which is preliminary data.</text>
</comment>
<accession>A0AAV1J5G7</accession>
<proteinExistence type="predicted"/>